<gene>
    <name evidence="1" type="ORF">ACFPKY_15985</name>
</gene>
<organism evidence="1 2">
    <name type="scientific">Nocardioides caricicola</name>
    <dbReference type="NCBI Taxonomy" id="634770"/>
    <lineage>
        <taxon>Bacteria</taxon>
        <taxon>Bacillati</taxon>
        <taxon>Actinomycetota</taxon>
        <taxon>Actinomycetes</taxon>
        <taxon>Propionibacteriales</taxon>
        <taxon>Nocardioidaceae</taxon>
        <taxon>Nocardioides</taxon>
    </lineage>
</organism>
<sequence length="131" mass="14556">MTTSADPNELDDLLAPYWSTSRTMEALRLTADGLAAAREDGRVLGLKTSDGDYFYPVWTFVKAGENITVKPGVAVVLRALRGLDGWTIGVFLRMGAPELDGLTPEEWIAQQRDLEVLRDYAHVFAAEMRRP</sequence>
<evidence type="ECO:0000313" key="2">
    <source>
        <dbReference type="Proteomes" id="UP001595956"/>
    </source>
</evidence>
<name>A0ABW0N351_9ACTN</name>
<protein>
    <recommendedName>
        <fullName evidence="3">DUF2750 domain-containing protein</fullName>
    </recommendedName>
</protein>
<dbReference type="EMBL" id="JBHSMD010000005">
    <property type="protein sequence ID" value="MFC5494616.1"/>
    <property type="molecule type" value="Genomic_DNA"/>
</dbReference>
<dbReference type="Proteomes" id="UP001595956">
    <property type="component" value="Unassembled WGS sequence"/>
</dbReference>
<accession>A0ABW0N351</accession>
<keyword evidence="2" id="KW-1185">Reference proteome</keyword>
<evidence type="ECO:0008006" key="3">
    <source>
        <dbReference type="Google" id="ProtNLM"/>
    </source>
</evidence>
<proteinExistence type="predicted"/>
<comment type="caution">
    <text evidence="1">The sequence shown here is derived from an EMBL/GenBank/DDBJ whole genome shotgun (WGS) entry which is preliminary data.</text>
</comment>
<dbReference type="RefSeq" id="WP_345170593.1">
    <property type="nucleotide sequence ID" value="NZ_BAABFQ010000001.1"/>
</dbReference>
<reference evidence="2" key="1">
    <citation type="journal article" date="2019" name="Int. J. Syst. Evol. Microbiol.">
        <title>The Global Catalogue of Microorganisms (GCM) 10K type strain sequencing project: providing services to taxonomists for standard genome sequencing and annotation.</title>
        <authorList>
            <consortium name="The Broad Institute Genomics Platform"/>
            <consortium name="The Broad Institute Genome Sequencing Center for Infectious Disease"/>
            <person name="Wu L."/>
            <person name="Ma J."/>
        </authorList>
    </citation>
    <scope>NUCLEOTIDE SEQUENCE [LARGE SCALE GENOMIC DNA]</scope>
    <source>
        <strain evidence="2">KACC 13778</strain>
    </source>
</reference>
<evidence type="ECO:0000313" key="1">
    <source>
        <dbReference type="EMBL" id="MFC5494616.1"/>
    </source>
</evidence>